<evidence type="ECO:0000259" key="3">
    <source>
        <dbReference type="SMART" id="SM00451"/>
    </source>
</evidence>
<keyword evidence="1" id="KW-0175">Coiled coil</keyword>
<gene>
    <name evidence="4" type="ORF">Pcinc_039763</name>
</gene>
<reference evidence="4" key="1">
    <citation type="submission" date="2023-10" db="EMBL/GenBank/DDBJ databases">
        <title>Genome assemblies of two species of porcelain crab, Petrolisthes cinctipes and Petrolisthes manimaculis (Anomura: Porcellanidae).</title>
        <authorList>
            <person name="Angst P."/>
        </authorList>
    </citation>
    <scope>NUCLEOTIDE SEQUENCE</scope>
    <source>
        <strain evidence="4">PB745_01</strain>
        <tissue evidence="4">Gill</tissue>
    </source>
</reference>
<feature type="region of interest" description="Disordered" evidence="2">
    <location>
        <begin position="376"/>
        <end position="413"/>
    </location>
</feature>
<feature type="domain" description="U1-type" evidence="3">
    <location>
        <begin position="288"/>
        <end position="322"/>
    </location>
</feature>
<dbReference type="InterPro" id="IPR003604">
    <property type="entry name" value="Matrin/U1-like-C_Znf_C2H2"/>
</dbReference>
<protein>
    <recommendedName>
        <fullName evidence="3">U1-type domain-containing protein</fullName>
    </recommendedName>
</protein>
<evidence type="ECO:0000313" key="4">
    <source>
        <dbReference type="EMBL" id="KAK3853709.1"/>
    </source>
</evidence>
<dbReference type="SMART" id="SM00451">
    <property type="entry name" value="ZnF_U1"/>
    <property type="match status" value="1"/>
</dbReference>
<evidence type="ECO:0000313" key="5">
    <source>
        <dbReference type="Proteomes" id="UP001286313"/>
    </source>
</evidence>
<name>A0AAE1EIS1_PETCI</name>
<sequence>MSWADQVDAFESLEQLRHPGRVLHIHEKLSSPSRKRSLSEKMRRHEERLAKAKQLRDNLILAKTEKLKDLFKKIEEVRQDKEVLLLKKRDLFTRKMKHAEEKRRQYLQVIVNKAHDEENKAKEIAFINGLEAQNKLHDIMQQHQSHESRLADMAEERTRRQEEKAAKEVAALERRKALEAERQARMAELCEKRRQRCERIDRQQAERREELLEQAREKARDREERLSALQQAQQAKETELVKKIQQKQEESARRHEENIEQIRQRALESSIMKYSRGCDEAPKLVRYETKKLCTLCNSLITSEVYLLSHLRGRRHQEALRLLHQTVDVVVVASEDSETYNLKHIIDAPHYIDDPQVTRDKERHKALKRRCRKIRSRMSNRGKHHNNTHTHIRDSTTNNNNNTHTPTPLIRDSPNKVRISRALHQVGKSVANQGTGPWPSADVAALDRPLLELIRLLDRKDVVGDQMDGSDSHDSTANQREGSDARDSRANQRDGTDRRDNRTNQNNNNRNNQNNNKNNKTKNNNNNNQNNNRTHQEGNQEGHRNDQNLFNAQNGFTKLDSVLRAIVRQQDSARPCDIPAKTLGYCGRVMLAACRGNVHNCRQVLYSNLIGSIVDYLMQRFNDIVDESARVECCSGNTAVGGAGGDNLPSDCAAAALFEVMGEVMEVLCESDLNLPADPNIIDKERADETWIRLQDVVSYCVCIGLVDKVWWYLGLIQGPIQDSNTGVVQLVLAAMRFATALAKPLAARTPADDPTQLVATLHVTDACGVVSLMYGMLLHQGGRSAMPHTPPPPSLTHTTHAITAAATIFLHNLATLDLVMFQSVLGGEGISLEFRHIASYLLWYCSHWSADDILHNIIPLVGFFTINNKENQVVVQSGEVPSVLQQLCNLPWQYFSEPRLTAILFPTLLACCLYNNDNLAILQHEMSFQVLDEFLQSSQAADKPLVRLLRLHGKRLHQGEEEKEKEEK</sequence>
<dbReference type="InterPro" id="IPR036236">
    <property type="entry name" value="Znf_C2H2_sf"/>
</dbReference>
<dbReference type="EMBL" id="JAWQEG010006858">
    <property type="protein sequence ID" value="KAK3853709.1"/>
    <property type="molecule type" value="Genomic_DNA"/>
</dbReference>
<feature type="compositionally biased region" description="Basic residues" evidence="2">
    <location>
        <begin position="376"/>
        <end position="389"/>
    </location>
</feature>
<proteinExistence type="predicted"/>
<dbReference type="GO" id="GO:0008270">
    <property type="term" value="F:zinc ion binding"/>
    <property type="evidence" value="ECO:0007669"/>
    <property type="project" value="InterPro"/>
</dbReference>
<dbReference type="AlphaFoldDB" id="A0AAE1EIS1"/>
<dbReference type="Pfam" id="PF12874">
    <property type="entry name" value="zf-met"/>
    <property type="match status" value="1"/>
</dbReference>
<feature type="compositionally biased region" description="Basic and acidic residues" evidence="2">
    <location>
        <begin position="533"/>
        <end position="545"/>
    </location>
</feature>
<feature type="compositionally biased region" description="Low complexity" evidence="2">
    <location>
        <begin position="502"/>
        <end position="532"/>
    </location>
</feature>
<feature type="region of interest" description="Disordered" evidence="2">
    <location>
        <begin position="463"/>
        <end position="547"/>
    </location>
</feature>
<dbReference type="Proteomes" id="UP001286313">
    <property type="component" value="Unassembled WGS sequence"/>
</dbReference>
<evidence type="ECO:0000256" key="1">
    <source>
        <dbReference type="SAM" id="Coils"/>
    </source>
</evidence>
<dbReference type="SUPFAM" id="SSF57667">
    <property type="entry name" value="beta-beta-alpha zinc fingers"/>
    <property type="match status" value="1"/>
</dbReference>
<dbReference type="PANTHER" id="PTHR31434:SF2">
    <property type="entry name" value="S PHASE CYCLIN A-ASSOCIATED PROTEIN IN THE ENDOPLASMIC RETICULUM"/>
    <property type="match status" value="1"/>
</dbReference>
<dbReference type="GO" id="GO:0003676">
    <property type="term" value="F:nucleic acid binding"/>
    <property type="evidence" value="ECO:0007669"/>
    <property type="project" value="InterPro"/>
</dbReference>
<organism evidence="4 5">
    <name type="scientific">Petrolisthes cinctipes</name>
    <name type="common">Flat porcelain crab</name>
    <dbReference type="NCBI Taxonomy" id="88211"/>
    <lineage>
        <taxon>Eukaryota</taxon>
        <taxon>Metazoa</taxon>
        <taxon>Ecdysozoa</taxon>
        <taxon>Arthropoda</taxon>
        <taxon>Crustacea</taxon>
        <taxon>Multicrustacea</taxon>
        <taxon>Malacostraca</taxon>
        <taxon>Eumalacostraca</taxon>
        <taxon>Eucarida</taxon>
        <taxon>Decapoda</taxon>
        <taxon>Pleocyemata</taxon>
        <taxon>Anomura</taxon>
        <taxon>Galatheoidea</taxon>
        <taxon>Porcellanidae</taxon>
        <taxon>Petrolisthes</taxon>
    </lineage>
</organism>
<comment type="caution">
    <text evidence="4">The sequence shown here is derived from an EMBL/GenBank/DDBJ whole genome shotgun (WGS) entry which is preliminary data.</text>
</comment>
<dbReference type="Gene3D" id="3.30.160.60">
    <property type="entry name" value="Classic Zinc Finger"/>
    <property type="match status" value="1"/>
</dbReference>
<feature type="coiled-coil region" evidence="1">
    <location>
        <begin position="136"/>
        <end position="175"/>
    </location>
</feature>
<evidence type="ECO:0000256" key="2">
    <source>
        <dbReference type="SAM" id="MobiDB-lite"/>
    </source>
</evidence>
<keyword evidence="5" id="KW-1185">Reference proteome</keyword>
<dbReference type="InterPro" id="IPR013087">
    <property type="entry name" value="Znf_C2H2_type"/>
</dbReference>
<feature type="compositionally biased region" description="Low complexity" evidence="2">
    <location>
        <begin position="395"/>
        <end position="407"/>
    </location>
</feature>
<feature type="compositionally biased region" description="Basic and acidic residues" evidence="2">
    <location>
        <begin position="480"/>
        <end position="501"/>
    </location>
</feature>
<dbReference type="PANTHER" id="PTHR31434">
    <property type="entry name" value="S PHASE CYCLIN A-ASSOCIATED PROTEIN IN THE ENDOPLASMIC RETICULUM"/>
    <property type="match status" value="1"/>
</dbReference>
<accession>A0AAE1EIS1</accession>
<feature type="coiled-coil region" evidence="1">
    <location>
        <begin position="35"/>
        <end position="87"/>
    </location>
</feature>
<feature type="coiled-coil region" evidence="1">
    <location>
        <begin position="202"/>
        <end position="265"/>
    </location>
</feature>